<evidence type="ECO:0000313" key="3">
    <source>
        <dbReference type="Proteomes" id="UP000600588"/>
    </source>
</evidence>
<proteinExistence type="predicted"/>
<dbReference type="AlphaFoldDB" id="A0A8J6PZ56"/>
<evidence type="ECO:0000259" key="1">
    <source>
        <dbReference type="Pfam" id="PF13472"/>
    </source>
</evidence>
<sequence length="427" mass="48900">MPVLKYLIFNMFFVLTTKMFGFSNPKSVNLIKQNLLGERLKLIEIQSNGTYFHYLRGGIRNSYLKFKQEGKGRVAFVGGSITYNSGWRDSICNYLRNRFPETTFDFISAGISSMGSTPAAFRLDRDVFKYGPVDLIFEEAAVNDALNFRTDKEQLLAMEGIVRHVRRHNSKCDIVLLHFADTSKINTYNRGKEPGVIKNHESVAIHYNISSINIAKEVTQRINSGEFNWEDDFKDLHPSPFGQGIYFSSIKAFLEEAWSGQISNSGKLLDYNLPKALHGGNYQYGELIPIYKLNQQRGWYFMPNWNPKDGKATRANYTNVPMLVSESFGIEYKYKFKGDAVGIAIAAGPDAGIIEYCIDNGKWKKQDLFTKWSSGLHIPWYFTLGSELEFGKHSLKIRMLKEKNPQSKGNICRIRYFYVNNKGDKLK</sequence>
<dbReference type="CDD" id="cd00229">
    <property type="entry name" value="SGNH_hydrolase"/>
    <property type="match status" value="1"/>
</dbReference>
<gene>
    <name evidence="2" type="ORF">ICJ83_05705</name>
</gene>
<dbReference type="PANTHER" id="PTHR34407">
    <property type="entry name" value="EXPRESSED PROTEIN"/>
    <property type="match status" value="1"/>
</dbReference>
<dbReference type="SUPFAM" id="SSF52266">
    <property type="entry name" value="SGNH hydrolase"/>
    <property type="match status" value="1"/>
</dbReference>
<dbReference type="Gene3D" id="2.60.120.260">
    <property type="entry name" value="Galactose-binding domain-like"/>
    <property type="match status" value="1"/>
</dbReference>
<dbReference type="InterPro" id="IPR036514">
    <property type="entry name" value="SGNH_hydro_sf"/>
</dbReference>
<comment type="caution">
    <text evidence="2">The sequence shown here is derived from an EMBL/GenBank/DDBJ whole genome shotgun (WGS) entry which is preliminary data.</text>
</comment>
<dbReference type="GO" id="GO:0016788">
    <property type="term" value="F:hydrolase activity, acting on ester bonds"/>
    <property type="evidence" value="ECO:0007669"/>
    <property type="project" value="UniProtKB-ARBA"/>
</dbReference>
<name>A0A8J6PZ56_9FLAO</name>
<dbReference type="Pfam" id="PF13472">
    <property type="entry name" value="Lipase_GDSL_2"/>
    <property type="match status" value="1"/>
</dbReference>
<dbReference type="PANTHER" id="PTHR34407:SF1">
    <property type="entry name" value="SGNH HYDROLASE-TYPE ESTERASE DOMAIN-CONTAINING PROTEIN"/>
    <property type="match status" value="1"/>
</dbReference>
<organism evidence="2 3">
    <name type="scientific">Aestuariibaculum sediminum</name>
    <dbReference type="NCBI Taxonomy" id="2770637"/>
    <lineage>
        <taxon>Bacteria</taxon>
        <taxon>Pseudomonadati</taxon>
        <taxon>Bacteroidota</taxon>
        <taxon>Flavobacteriia</taxon>
        <taxon>Flavobacteriales</taxon>
        <taxon>Flavobacteriaceae</taxon>
    </lineage>
</organism>
<protein>
    <submittedName>
        <fullName evidence="2">SGNH/GDSL hydrolase family protein</fullName>
    </submittedName>
</protein>
<keyword evidence="2" id="KW-0378">Hydrolase</keyword>
<accession>A0A8J6PZ56</accession>
<dbReference type="InterPro" id="IPR013830">
    <property type="entry name" value="SGNH_hydro"/>
</dbReference>
<keyword evidence="3" id="KW-1185">Reference proteome</keyword>
<reference evidence="2 3" key="1">
    <citation type="submission" date="2020-09" db="EMBL/GenBank/DDBJ databases">
        <title>TT11 complete genome.</title>
        <authorList>
            <person name="Wu Z."/>
        </authorList>
    </citation>
    <scope>NUCLEOTIDE SEQUENCE [LARGE SCALE GENOMIC DNA]</scope>
    <source>
        <strain evidence="2 3">TT11</strain>
    </source>
</reference>
<evidence type="ECO:0000313" key="2">
    <source>
        <dbReference type="EMBL" id="MBD0831623.1"/>
    </source>
</evidence>
<feature type="domain" description="SGNH hydrolase-type esterase" evidence="1">
    <location>
        <begin position="76"/>
        <end position="243"/>
    </location>
</feature>
<dbReference type="EMBL" id="JACVXB010000002">
    <property type="protein sequence ID" value="MBD0831623.1"/>
    <property type="molecule type" value="Genomic_DNA"/>
</dbReference>
<dbReference type="Gene3D" id="3.40.50.1110">
    <property type="entry name" value="SGNH hydrolase"/>
    <property type="match status" value="1"/>
</dbReference>
<dbReference type="Proteomes" id="UP000600588">
    <property type="component" value="Unassembled WGS sequence"/>
</dbReference>
<dbReference type="RefSeq" id="WP_188229415.1">
    <property type="nucleotide sequence ID" value="NZ_JACVXB010000002.1"/>
</dbReference>